<evidence type="ECO:0000313" key="16">
    <source>
        <dbReference type="EMBL" id="QUP53278.1"/>
    </source>
</evidence>
<evidence type="ECO:0000256" key="7">
    <source>
        <dbReference type="ARBA" id="ARBA00022884"/>
    </source>
</evidence>
<feature type="region of interest" description="Disordered" evidence="14">
    <location>
        <begin position="39"/>
        <end position="64"/>
    </location>
</feature>
<evidence type="ECO:0000259" key="15">
    <source>
        <dbReference type="PROSITE" id="PS51749"/>
    </source>
</evidence>
<dbReference type="Pfam" id="PF18541">
    <property type="entry name" value="RuvC_III"/>
    <property type="match status" value="1"/>
</dbReference>
<dbReference type="GO" id="GO:0004519">
    <property type="term" value="F:endonuclease activity"/>
    <property type="evidence" value="ECO:0007669"/>
    <property type="project" value="UniProtKB-KW"/>
</dbReference>
<keyword evidence="8 12" id="KW-0051">Antiviral defense</keyword>
<keyword evidence="13" id="KW-0175">Coiled coil</keyword>
<comment type="caution">
    <text evidence="12">Lacks conserved residue(s) required for the propagation of feature annotation.</text>
</comment>
<protein>
    <recommendedName>
        <fullName evidence="12">CRISPR-associated endonuclease Cas9</fullName>
        <ecNumber evidence="12">3.1.-.-</ecNumber>
    </recommendedName>
</protein>
<evidence type="ECO:0000256" key="3">
    <source>
        <dbReference type="ARBA" id="ARBA00022723"/>
    </source>
</evidence>
<evidence type="ECO:0000256" key="10">
    <source>
        <dbReference type="ARBA" id="ARBA00023211"/>
    </source>
</evidence>
<evidence type="ECO:0000256" key="5">
    <source>
        <dbReference type="ARBA" id="ARBA00022801"/>
    </source>
</evidence>
<dbReference type="PROSITE" id="PS51749">
    <property type="entry name" value="HNH_CAS9"/>
    <property type="match status" value="1"/>
</dbReference>
<evidence type="ECO:0000256" key="9">
    <source>
        <dbReference type="ARBA" id="ARBA00023125"/>
    </source>
</evidence>
<comment type="similarity">
    <text evidence="12">Belongs to the CRISPR-associated Cas9 family.</text>
</comment>
<keyword evidence="2 12" id="KW-0540">Nuclease</keyword>
<evidence type="ECO:0000256" key="2">
    <source>
        <dbReference type="ARBA" id="ARBA00022722"/>
    </source>
</evidence>
<dbReference type="HAMAP" id="MF_01480">
    <property type="entry name" value="Cas9"/>
    <property type="match status" value="1"/>
</dbReference>
<keyword evidence="4 12" id="KW-0255">Endonuclease</keyword>
<keyword evidence="5 12" id="KW-0378">Hydrolase</keyword>
<dbReference type="RefSeq" id="WP_211904702.1">
    <property type="nucleotide sequence ID" value="NZ_CP046729.1"/>
</dbReference>
<dbReference type="Pfam" id="PF13395">
    <property type="entry name" value="HNH_4"/>
    <property type="match status" value="1"/>
</dbReference>
<sequence>MAEKQYRWGLDIGTNSIGWAVIALIEGRPAGLVATGSRIFSDGRNPKDGSSLAVERRGPRQMRRRRDRYLRRRDRFMQALINVGLMPGDAAARKALVTENPYLLRQRGLDQALTLPEFGRALFHLNQRRGFQSNRKTDRVTAKESGKVKNAIAAFRAGMGNARTVGEALARRLEDGRPVRARMVGQGKDEHYELYIAREWIAQEFDALWASQQRFHAEVLADAARDRLRAILLFQRKLLPVPVGKCFLEPNQPRVAAALPSAQRFRLMQELNHLRVMTLADKQERPLSFQERNDLLAQLVARPKCGFDMLRKIVFGANKEAYRFTIESERRKELKGCDTAAKLAKVNALGTRWQALSLDEQDRLVCLLLDGENDAVLADALREHYGLTDAQIDTLLGLSFEDGHMRLGRPALLRVLDALESGCDERGLPLSYDKAVVAAGYPAHTADLENGERDALPYYGELLWRYTQDAPTAKNDAERKFGKIANPTVHIGLNQLRKLVNALIQRYGKPAQIVVELARNLKAGLEEKERIKKQQTANLERNERIRQKLQDAGVSDNRENRLRMRLFEELGQGNGLGTPCIYSGRQISLQRLFSNDVQVDHILPFSKTLDDSFANKVLAQHDANRYKGNRGPFEAFGANRDGYAWDDIRTRAAVLPRNKRNRFAETAMQDWLHNETDFLARQLTDTAYLSRVARQYLTAICPKDDVYVSPGRLTAMLRAKWGLNRVLDGVVEEQGRPAVKNRDDHRHHAIDAVVIGATDRAMLQQVATLAARAREQDAERLIGDMPTPWPNFLEDVRAAVARCVVSHKPDHGPEGGLHNDTAYGIVAGPFEDGRYRVRHRVSLFDLKPGDLSNVRCDAPLQAELEPIFEQDDARAREAALTALAERYRQRKVWLEELMSVLPIRPRGEDGKTLPDSAPYKAYKGDSNYCYELFINERGRWDGELISTFRANQAAYRRFRNDPARFRRYTAGGRPLLMRLCINDYIAVGTAAERTIFRVVKMSENKITLAEHFEGGTLKQRDADKDDPFKYLTKSPGALRDLGARRIFVDLIGRVLDPGIKGD</sequence>
<dbReference type="InterPro" id="IPR036397">
    <property type="entry name" value="RNaseH_sf"/>
</dbReference>
<dbReference type="EC" id="3.1.-.-" evidence="12"/>
<evidence type="ECO:0000313" key="17">
    <source>
        <dbReference type="Proteomes" id="UP000677898"/>
    </source>
</evidence>
<organism evidence="16 17">
    <name type="scientific">Ralstonia syzygii</name>
    <dbReference type="NCBI Taxonomy" id="28097"/>
    <lineage>
        <taxon>Bacteria</taxon>
        <taxon>Pseudomonadati</taxon>
        <taxon>Pseudomonadota</taxon>
        <taxon>Betaproteobacteria</taxon>
        <taxon>Burkholderiales</taxon>
        <taxon>Burkholderiaceae</taxon>
        <taxon>Ralstonia</taxon>
        <taxon>Ralstonia solanacearum species complex</taxon>
    </lineage>
</organism>
<comment type="domain">
    <text evidence="12">Has 2 endonuclease domains. The discontinuous RuvC-like domain cleaves the target DNA noncomplementary to crRNA while the HNH nuclease domain cleaves the target DNA complementary to crRNA.</text>
</comment>
<keyword evidence="9 12" id="KW-0238">DNA-binding</keyword>
<keyword evidence="3" id="KW-0479">Metal-binding</keyword>
<dbReference type="Pfam" id="PF18470">
    <property type="entry name" value="Cas9_a"/>
    <property type="match status" value="1"/>
</dbReference>
<dbReference type="InterPro" id="IPR041383">
    <property type="entry name" value="RuvC_III"/>
</dbReference>
<evidence type="ECO:0000256" key="6">
    <source>
        <dbReference type="ARBA" id="ARBA00022842"/>
    </source>
</evidence>
<evidence type="ECO:0000256" key="14">
    <source>
        <dbReference type="SAM" id="MobiDB-lite"/>
    </source>
</evidence>
<dbReference type="Gene3D" id="3.30.420.10">
    <property type="entry name" value="Ribonuclease H-like superfamily/Ribonuclease H"/>
    <property type="match status" value="3"/>
</dbReference>
<dbReference type="InterPro" id="IPR003615">
    <property type="entry name" value="HNH_nuc"/>
</dbReference>
<name>A0ABX7ZCY5_9RALS</name>
<proteinExistence type="inferred from homology"/>
<accession>A0ABX7ZCY5</accession>
<keyword evidence="7 12" id="KW-0694">RNA-binding</keyword>
<dbReference type="EMBL" id="CP046729">
    <property type="protein sequence ID" value="QUP53278.1"/>
    <property type="molecule type" value="Genomic_DNA"/>
</dbReference>
<feature type="domain" description="HNH Cas9-type" evidence="15">
    <location>
        <begin position="523"/>
        <end position="683"/>
    </location>
</feature>
<evidence type="ECO:0000256" key="4">
    <source>
        <dbReference type="ARBA" id="ARBA00022759"/>
    </source>
</evidence>
<feature type="active site" description="Proton acceptor for HNH nuclease domain" evidence="12">
    <location>
        <position position="601"/>
    </location>
</feature>
<comment type="cofactor">
    <cofactor evidence="1">
        <name>Mg(2+)</name>
        <dbReference type="ChEBI" id="CHEBI:18420"/>
    </cofactor>
</comment>
<reference evidence="16 17" key="1">
    <citation type="journal article" date="2021" name="Phytopathology">
        <title>Complete genome sequence of Ralstonia syzygii subsp. indonesiensis strain LLRS-1, isolated from wilted tobacco in China.</title>
        <authorList>
            <person name="Lu C.H."/>
            <person name="Li J.Y."/>
            <person name="Mi M.G."/>
            <person name="Lin Z.L."/>
            <person name="Jiang N."/>
            <person name="Gai X."/>
            <person name="Ma J.H."/>
            <person name="Lei L.P."/>
            <person name="Xia Z.Y."/>
        </authorList>
    </citation>
    <scope>NUCLEOTIDE SEQUENCE [LARGE SCALE GENOMIC DNA]</scope>
    <source>
        <strain evidence="16 17">LLRS-1</strain>
    </source>
</reference>
<evidence type="ECO:0000256" key="13">
    <source>
        <dbReference type="SAM" id="Coils"/>
    </source>
</evidence>
<dbReference type="InterPro" id="IPR033114">
    <property type="entry name" value="HNH_CAS9"/>
</dbReference>
<evidence type="ECO:0000256" key="8">
    <source>
        <dbReference type="ARBA" id="ARBA00023118"/>
    </source>
</evidence>
<comment type="subunit">
    <text evidence="11 12">Monomer. Binds crRNA and tracrRNA.</text>
</comment>
<evidence type="ECO:0000256" key="1">
    <source>
        <dbReference type="ARBA" id="ARBA00001946"/>
    </source>
</evidence>
<dbReference type="NCBIfam" id="TIGR01865">
    <property type="entry name" value="cas_Csn1"/>
    <property type="match status" value="1"/>
</dbReference>
<dbReference type="Proteomes" id="UP000677898">
    <property type="component" value="Chromosome"/>
</dbReference>
<comment type="function">
    <text evidence="12">CRISPR (clustered regularly interspaced short palindromic repeat) is an adaptive immune system that provides protection against mobile genetic elements (viruses, transposable elements and conjugative plasmids). CRISPR clusters contain spacers, sequences complementary to antecedent mobile elements, and target invading nucleic acids. CRISPR clusters are transcribed and processed into CRISPR RNA (crRNA). In type II CRISPR systems correct processing of pre-crRNA requires a trans-encoded small RNA (tracrRNA), endogenous ribonuclease 3 (rnc) and this protein. The tracrRNA serves as a guide for ribonuclease 3-aided processing of pre-crRNA. Subsequently Cas9/crRNA/tracrRNA endonucleolytically cleaves linear or circular dsDNA target complementary to the spacer; Cas9 is inactive in the absence of the 2 guide RNAs (gRNA). Cas9 recognizes the protospacer adjacent motif (PAM) in the CRISPR repeat sequences to help distinguish self versus nonself, as targets within the bacterial CRISPR locus do not have PAMs. PAM recognition is also required for catalytic activity.</text>
</comment>
<feature type="coiled-coil region" evidence="13">
    <location>
        <begin position="514"/>
        <end position="552"/>
    </location>
</feature>
<evidence type="ECO:0000256" key="11">
    <source>
        <dbReference type="ARBA" id="ARBA00046380"/>
    </source>
</evidence>
<dbReference type="InterPro" id="IPR040619">
    <property type="entry name" value="Cas9_alpha-helical_lobe"/>
</dbReference>
<evidence type="ECO:0000256" key="12">
    <source>
        <dbReference type="HAMAP-Rule" id="MF_01480"/>
    </source>
</evidence>
<keyword evidence="6" id="KW-0460">Magnesium</keyword>
<feature type="active site" description="For RuvC-like nuclease domain" evidence="12">
    <location>
        <position position="11"/>
    </location>
</feature>
<gene>
    <name evidence="12 16" type="primary">cas9</name>
    <name evidence="16" type="ORF">GO998_05590</name>
</gene>
<keyword evidence="17" id="KW-1185">Reference proteome</keyword>
<keyword evidence="10" id="KW-0464">Manganese</keyword>
<dbReference type="InterPro" id="IPR028629">
    <property type="entry name" value="Cas9"/>
</dbReference>